<reference evidence="5" key="1">
    <citation type="submission" date="2020-06" db="EMBL/GenBank/DDBJ databases">
        <authorList>
            <consortium name="Plant Systems Biology data submission"/>
        </authorList>
    </citation>
    <scope>NUCLEOTIDE SEQUENCE</scope>
    <source>
        <strain evidence="5">D6</strain>
    </source>
</reference>
<feature type="compositionally biased region" description="Acidic residues" evidence="4">
    <location>
        <begin position="203"/>
        <end position="213"/>
    </location>
</feature>
<dbReference type="OrthoDB" id="39845at2759"/>
<proteinExistence type="inferred from homology"/>
<comment type="caution">
    <text evidence="5">The sequence shown here is derived from an EMBL/GenBank/DDBJ whole genome shotgun (WGS) entry which is preliminary data.</text>
</comment>
<name>A0A9N8H9Y7_9STRA</name>
<feature type="compositionally biased region" description="Basic and acidic residues" evidence="4">
    <location>
        <begin position="385"/>
        <end position="407"/>
    </location>
</feature>
<keyword evidence="2" id="KW-0813">Transport</keyword>
<feature type="compositionally biased region" description="Basic and acidic residues" evidence="4">
    <location>
        <begin position="363"/>
        <end position="372"/>
    </location>
</feature>
<evidence type="ECO:0000256" key="1">
    <source>
        <dbReference type="ARBA" id="ARBA00009447"/>
    </source>
</evidence>
<dbReference type="Pfam" id="PF06046">
    <property type="entry name" value="Sec6"/>
    <property type="match status" value="1"/>
</dbReference>
<dbReference type="GO" id="GO:0051601">
    <property type="term" value="P:exocyst localization"/>
    <property type="evidence" value="ECO:0007669"/>
    <property type="project" value="TreeGrafter"/>
</dbReference>
<dbReference type="PANTHER" id="PTHR21292:SF1">
    <property type="entry name" value="EXOCYST COMPLEX COMPONENT 3"/>
    <property type="match status" value="1"/>
</dbReference>
<dbReference type="InterPro" id="IPR042532">
    <property type="entry name" value="EXOC3/Sec6_C"/>
</dbReference>
<feature type="compositionally biased region" description="Low complexity" evidence="4">
    <location>
        <begin position="27"/>
        <end position="38"/>
    </location>
</feature>
<feature type="compositionally biased region" description="Acidic residues" evidence="4">
    <location>
        <begin position="112"/>
        <end position="123"/>
    </location>
</feature>
<organism evidence="5 6">
    <name type="scientific">Seminavis robusta</name>
    <dbReference type="NCBI Taxonomy" id="568900"/>
    <lineage>
        <taxon>Eukaryota</taxon>
        <taxon>Sar</taxon>
        <taxon>Stramenopiles</taxon>
        <taxon>Ochrophyta</taxon>
        <taxon>Bacillariophyta</taxon>
        <taxon>Bacillariophyceae</taxon>
        <taxon>Bacillariophycidae</taxon>
        <taxon>Naviculales</taxon>
        <taxon>Naviculaceae</taxon>
        <taxon>Seminavis</taxon>
    </lineage>
</organism>
<evidence type="ECO:0000256" key="2">
    <source>
        <dbReference type="ARBA" id="ARBA00022448"/>
    </source>
</evidence>
<dbReference type="EMBL" id="CAICTM010000206">
    <property type="protein sequence ID" value="CAB9504760.1"/>
    <property type="molecule type" value="Genomic_DNA"/>
</dbReference>
<evidence type="ECO:0000256" key="4">
    <source>
        <dbReference type="SAM" id="MobiDB-lite"/>
    </source>
</evidence>
<comment type="similarity">
    <text evidence="1">Belongs to the SEC6 family.</text>
</comment>
<keyword evidence="6" id="KW-1185">Reference proteome</keyword>
<evidence type="ECO:0000313" key="5">
    <source>
        <dbReference type="EMBL" id="CAB9504760.1"/>
    </source>
</evidence>
<dbReference type="GO" id="GO:0000149">
    <property type="term" value="F:SNARE binding"/>
    <property type="evidence" value="ECO:0007669"/>
    <property type="project" value="TreeGrafter"/>
</dbReference>
<protein>
    <submittedName>
        <fullName evidence="5">Exocyst complex component</fullName>
    </submittedName>
</protein>
<dbReference type="AlphaFoldDB" id="A0A9N8H9Y7"/>
<feature type="compositionally biased region" description="Basic and acidic residues" evidence="4">
    <location>
        <begin position="44"/>
        <end position="61"/>
    </location>
</feature>
<dbReference type="GO" id="GO:0000145">
    <property type="term" value="C:exocyst"/>
    <property type="evidence" value="ECO:0007669"/>
    <property type="project" value="InterPro"/>
</dbReference>
<feature type="compositionally biased region" description="Basic residues" evidence="4">
    <location>
        <begin position="243"/>
        <end position="267"/>
    </location>
</feature>
<feature type="compositionally biased region" description="Low complexity" evidence="4">
    <location>
        <begin position="93"/>
        <end position="105"/>
    </location>
</feature>
<dbReference type="PANTHER" id="PTHR21292">
    <property type="entry name" value="EXOCYST COMPLEX COMPONENT SEC6-RELATED"/>
    <property type="match status" value="1"/>
</dbReference>
<gene>
    <name evidence="5" type="ORF">SEMRO_207_G086930.1</name>
</gene>
<dbReference type="InterPro" id="IPR010326">
    <property type="entry name" value="EXOC3/Sec6"/>
</dbReference>
<feature type="region of interest" description="Disordered" evidence="4">
    <location>
        <begin position="356"/>
        <end position="407"/>
    </location>
</feature>
<feature type="compositionally biased region" description="Basic and acidic residues" evidence="4">
    <location>
        <begin position="129"/>
        <end position="142"/>
    </location>
</feature>
<feature type="compositionally biased region" description="Low complexity" evidence="4">
    <location>
        <begin position="192"/>
        <end position="202"/>
    </location>
</feature>
<dbReference type="Gene3D" id="1.10.357.70">
    <property type="entry name" value="Exocyst complex component Sec6, C-terminal domain"/>
    <property type="match status" value="1"/>
</dbReference>
<accession>A0A9N8H9Y7</accession>
<sequence length="1262" mass="143708">MSEEEEKSQSGEAAAAPEDAENAQTSDDPFADPFAAGDLDFEEAAARRERALAARRAREAEEAANGGGGGDDDGDIQVIKIGSLFDDDPLPVPVRQTPTRTTTIDRSSRDIESDDSDEEDPDEVAARLAAEEAERKRIQREREITIQVGENKTLTKWPYDHYHIVQEEYWRKYFEREEAAKIKQEQAGENGSDSSTSVSITSSDEDDDDDESSSSEGSSSSSEEESSSSEGSEDSEERMARKARERRLKKKRDRRERKIAEKKRLKRLNRDTVKEQEKRRKLRQKAMEEERQSGLHDLKSDILVFERPQDPPDIKQAVRDLPLTEFESVAKERAIAMISTWLFDAGLVQELMQTKKVSGDGTTTREEEETKKKEKKVQIKITLPGDKDKKKDKDKRNAQDQGPRRTKMDIEIEKLEKTVRLQLDVINIRLKKGVATSGNEVQELVNSVVNAKSELVKLRQTSSVLSTAGGTFDTVSGMATHQTTFAINKYPHLKYAINARKNLQKCFRELTFFSQIPENCAHLVDMLLGAEWSEKEWVTLRTVCREHVELEIFLLEAEAGMRKQQADEEEDGDDDDAAKKQRRRSSMGAGFKRASFDVGLPHNNDEVDRFLKEHVQNVYELGDEIRMKIQSGMSDAFEIAYDNPAGMVALVEAVEIYENANSEYQAIHGNDLADGKIPVKSLRFINIRATALGRLYRDMRERGEAMFEGLVESIDKNEEDHVNKEFSAILRGANDLSSEVTFVAEQMAPCFPSYWSLETVWTSCVAELCAEQIQDRIKDEDAFAILGMPQLLDMVAWVENFKELVEESFPDVASLVSPKRTYFEATPLLLSKSNDTVTGQRAKDTLAFVNNILWDAHKNAMTEFIFRTREQAVELLERFYKADHDKRQTSDDLLQTSLCGDIYGFIGLQVKTLRERLTRKSVAMIQLVGVIFKALYDAQRAHRDHFLVDFECCCAGANDFVQMGEKCEDIIFEIRTECHLSPKESETLDNQAGALLGLYTSDAVYAAQKISVFVFKDIYESEEITPLFFSVAWLDEMPDNDVAGDVVITITDYFTDIQDYLDDIMIIKALQALVTKCVVYYIEQLLDRATKHKSGRDSYFADNKRALERMEGDIEVMKGYFDEIADQEDNRPLKEYIFKEFEIFETYHAVMSIACGVSDEDIRRYLWAFQDYLKSYDMTHAIVGDLYHLVNPGEEATISQQMEEMKDDLMTEDLKDEKEEDEHGTVPGLNLKHMLKKHIRESKDKRSRPGEGGVSSWFGIGK</sequence>
<feature type="region of interest" description="Disordered" evidence="4">
    <location>
        <begin position="563"/>
        <end position="588"/>
    </location>
</feature>
<evidence type="ECO:0000313" key="6">
    <source>
        <dbReference type="Proteomes" id="UP001153069"/>
    </source>
</evidence>
<feature type="compositionally biased region" description="Basic and acidic residues" evidence="4">
    <location>
        <begin position="268"/>
        <end position="278"/>
    </location>
</feature>
<evidence type="ECO:0000256" key="3">
    <source>
        <dbReference type="ARBA" id="ARBA00022483"/>
    </source>
</evidence>
<dbReference type="GO" id="GO:0006887">
    <property type="term" value="P:exocytosis"/>
    <property type="evidence" value="ECO:0007669"/>
    <property type="project" value="UniProtKB-KW"/>
</dbReference>
<feature type="region of interest" description="Disordered" evidence="4">
    <location>
        <begin position="181"/>
        <end position="294"/>
    </location>
</feature>
<feature type="compositionally biased region" description="Acidic residues" evidence="4">
    <location>
        <begin position="222"/>
        <end position="236"/>
    </location>
</feature>
<keyword evidence="3" id="KW-0268">Exocytosis</keyword>
<feature type="region of interest" description="Disordered" evidence="4">
    <location>
        <begin position="1239"/>
        <end position="1262"/>
    </location>
</feature>
<feature type="compositionally biased region" description="Acidic residues" evidence="4">
    <location>
        <begin position="567"/>
        <end position="576"/>
    </location>
</feature>
<dbReference type="Proteomes" id="UP001153069">
    <property type="component" value="Unassembled WGS sequence"/>
</dbReference>
<feature type="compositionally biased region" description="Basic and acidic residues" evidence="4">
    <location>
        <begin position="285"/>
        <end position="294"/>
    </location>
</feature>
<feature type="region of interest" description="Disordered" evidence="4">
    <location>
        <begin position="1"/>
        <end position="142"/>
    </location>
</feature>